<gene>
    <name evidence="3" type="ORF">NKR19_g9172</name>
</gene>
<dbReference type="InterPro" id="IPR003593">
    <property type="entry name" value="AAA+_ATPase"/>
</dbReference>
<dbReference type="InterPro" id="IPR003959">
    <property type="entry name" value="ATPase_AAA_core"/>
</dbReference>
<dbReference type="Pfam" id="PF00004">
    <property type="entry name" value="AAA"/>
    <property type="match status" value="1"/>
</dbReference>
<dbReference type="GO" id="GO:0016887">
    <property type="term" value="F:ATP hydrolysis activity"/>
    <property type="evidence" value="ECO:0007669"/>
    <property type="project" value="InterPro"/>
</dbReference>
<feature type="compositionally biased region" description="Pro residues" evidence="1">
    <location>
        <begin position="408"/>
        <end position="429"/>
    </location>
</feature>
<dbReference type="Pfam" id="PF23232">
    <property type="entry name" value="AAA_lid_13"/>
    <property type="match status" value="1"/>
</dbReference>
<proteinExistence type="predicted"/>
<reference evidence="3" key="1">
    <citation type="submission" date="2022-07" db="EMBL/GenBank/DDBJ databases">
        <title>Fungi with potential for degradation of polypropylene.</title>
        <authorList>
            <person name="Gostincar C."/>
        </authorList>
    </citation>
    <scope>NUCLEOTIDE SEQUENCE</scope>
    <source>
        <strain evidence="3">EXF-13287</strain>
    </source>
</reference>
<name>A0AA38RBF0_9PEZI</name>
<dbReference type="CDD" id="cd19481">
    <property type="entry name" value="RecA-like_protease"/>
    <property type="match status" value="1"/>
</dbReference>
<evidence type="ECO:0000259" key="2">
    <source>
        <dbReference type="SMART" id="SM00382"/>
    </source>
</evidence>
<feature type="compositionally biased region" description="Low complexity" evidence="1">
    <location>
        <begin position="789"/>
        <end position="799"/>
    </location>
</feature>
<dbReference type="InterPro" id="IPR056599">
    <property type="entry name" value="AAA_lid_fung"/>
</dbReference>
<comment type="caution">
    <text evidence="3">The sequence shown here is derived from an EMBL/GenBank/DDBJ whole genome shotgun (WGS) entry which is preliminary data.</text>
</comment>
<dbReference type="InterPro" id="IPR027417">
    <property type="entry name" value="P-loop_NTPase"/>
</dbReference>
<evidence type="ECO:0000313" key="3">
    <source>
        <dbReference type="EMBL" id="KAJ9133112.1"/>
    </source>
</evidence>
<dbReference type="Proteomes" id="UP001174691">
    <property type="component" value="Unassembled WGS sequence"/>
</dbReference>
<dbReference type="PANTHER" id="PTHR46411">
    <property type="entry name" value="FAMILY ATPASE, PUTATIVE-RELATED"/>
    <property type="match status" value="1"/>
</dbReference>
<feature type="region of interest" description="Disordered" evidence="1">
    <location>
        <begin position="1"/>
        <end position="21"/>
    </location>
</feature>
<feature type="domain" description="AAA+ ATPase" evidence="2">
    <location>
        <begin position="550"/>
        <end position="679"/>
    </location>
</feature>
<keyword evidence="4" id="KW-1185">Reference proteome</keyword>
<evidence type="ECO:0000256" key="1">
    <source>
        <dbReference type="SAM" id="MobiDB-lite"/>
    </source>
</evidence>
<protein>
    <submittedName>
        <fullName evidence="3">ATPase</fullName>
    </submittedName>
</protein>
<dbReference type="Pfam" id="PF22942">
    <property type="entry name" value="DUF7025"/>
    <property type="match status" value="1"/>
</dbReference>
<organism evidence="3 4">
    <name type="scientific">Coniochaeta hoffmannii</name>
    <dbReference type="NCBI Taxonomy" id="91930"/>
    <lineage>
        <taxon>Eukaryota</taxon>
        <taxon>Fungi</taxon>
        <taxon>Dikarya</taxon>
        <taxon>Ascomycota</taxon>
        <taxon>Pezizomycotina</taxon>
        <taxon>Sordariomycetes</taxon>
        <taxon>Sordariomycetidae</taxon>
        <taxon>Coniochaetales</taxon>
        <taxon>Coniochaetaceae</taxon>
        <taxon>Coniochaeta</taxon>
    </lineage>
</organism>
<dbReference type="EMBL" id="JANBVN010000209">
    <property type="protein sequence ID" value="KAJ9133112.1"/>
    <property type="molecule type" value="Genomic_DNA"/>
</dbReference>
<accession>A0AA38RBF0</accession>
<feature type="compositionally biased region" description="Acidic residues" evidence="1">
    <location>
        <begin position="779"/>
        <end position="788"/>
    </location>
</feature>
<evidence type="ECO:0000313" key="4">
    <source>
        <dbReference type="Proteomes" id="UP001174691"/>
    </source>
</evidence>
<dbReference type="SMART" id="SM00382">
    <property type="entry name" value="AAA"/>
    <property type="match status" value="1"/>
</dbReference>
<feature type="region of interest" description="Disordered" evidence="1">
    <location>
        <begin position="779"/>
        <end position="799"/>
    </location>
</feature>
<dbReference type="InterPro" id="IPR054289">
    <property type="entry name" value="DUF7025"/>
</dbReference>
<dbReference type="Gene3D" id="3.40.50.300">
    <property type="entry name" value="P-loop containing nucleotide triphosphate hydrolases"/>
    <property type="match status" value="1"/>
</dbReference>
<feature type="region of interest" description="Disordered" evidence="1">
    <location>
        <begin position="400"/>
        <end position="431"/>
    </location>
</feature>
<dbReference type="GO" id="GO:0005524">
    <property type="term" value="F:ATP binding"/>
    <property type="evidence" value="ECO:0007669"/>
    <property type="project" value="InterPro"/>
</dbReference>
<sequence length="799" mass="89687">MTGPSKFAAEDDSLSTASFEEVGQNGKSIIKSLVIHDKPVREGDLTGEDEVPDILYVVHYRGLDGRLMDSRKSSKPVDITLDADDASASPSAGKKKVPVLEIVTKVSATTPRRRRYAPPPRYAYGGYSSDSDMEIKDEVTVTKVETTEMVIHSKHLRNALNAVVNYYPGVDFLGDRATVEAPYRVLVHHAKELEVYKLNQPVTHDAQTRETTSKHIDILLGFLKDTVGEAMSAEESRWRASTPMVTFENFWMLMRPGEVIYRKLDGHWTPFVVSRVSTGHAGRGAASAAAQMRAAYVVDCWNVEYVDGKVQRLMESFYVYPFNGEQAIHSLPVIPARFFPGGARANAERQVRLGREYWELCKRPAYKEYDGAMVGRDGCPTGNLNGRVIVDCEGYDKYREHNGNRGRIPPPPMPRRGQSPPPNPIPPKDQLPQFKSRCPCAACAKADVKEEESPFAGFEDLDPNDDVPPENDLFFMVLADTIPAFILAERRWAMLKVEDLKEVKPDREAFKYLVLDDDIKLTVKSLIGKFASSDGKVSPWPNDFVKNKGEGRIFLLHGSPGVGKTCTAECVAELTHRPLLSLTSGDISTSMSASSVERNLNYFLQLGERWGALVLLDEADVYLEERRTKDLHRNGLVSIFLRALEYYKGVLFLTTNRVAAFDSAFTSRIHVALHYKKLTDEDRMRVWMNNFERLERDSAGKCFVPQSARQYAYESDEVKDLRWNGREIRNGLQTAVALAETEALEDGVETVTVTDKHLRAVAKMSKGFKDFLRKRRGWDEEEYDEEDAASSSSGSSFGD</sequence>
<dbReference type="SUPFAM" id="SSF52540">
    <property type="entry name" value="P-loop containing nucleoside triphosphate hydrolases"/>
    <property type="match status" value="1"/>
</dbReference>
<dbReference type="PANTHER" id="PTHR46411:SF2">
    <property type="entry name" value="AAA+ ATPASE DOMAIN-CONTAINING PROTEIN"/>
    <property type="match status" value="1"/>
</dbReference>
<dbReference type="AlphaFoldDB" id="A0AA38RBF0"/>